<dbReference type="Gene3D" id="2.30.42.10">
    <property type="match status" value="2"/>
</dbReference>
<dbReference type="InterPro" id="IPR041489">
    <property type="entry name" value="PDZ_6"/>
</dbReference>
<dbReference type="PANTHER" id="PTHR42837">
    <property type="entry name" value="REGULATOR OF SIGMA-E PROTEASE RSEP"/>
    <property type="match status" value="1"/>
</dbReference>
<name>A0A3B0Z0P9_9ZZZZ</name>
<keyword evidence="8 12" id="KW-0482">Metalloprotease</keyword>
<dbReference type="GO" id="GO:0016020">
    <property type="term" value="C:membrane"/>
    <property type="evidence" value="ECO:0007669"/>
    <property type="project" value="UniProtKB-SubCell"/>
</dbReference>
<dbReference type="EMBL" id="UOFK01000058">
    <property type="protein sequence ID" value="VAW74286.1"/>
    <property type="molecule type" value="Genomic_DNA"/>
</dbReference>
<comment type="cofactor">
    <cofactor evidence="1">
        <name>Zn(2+)</name>
        <dbReference type="ChEBI" id="CHEBI:29105"/>
    </cofactor>
</comment>
<feature type="domain" description="PDZ" evidence="11">
    <location>
        <begin position="200"/>
        <end position="257"/>
    </location>
</feature>
<organism evidence="12">
    <name type="scientific">hydrothermal vent metagenome</name>
    <dbReference type="NCBI Taxonomy" id="652676"/>
    <lineage>
        <taxon>unclassified sequences</taxon>
        <taxon>metagenomes</taxon>
        <taxon>ecological metagenomes</taxon>
    </lineage>
</organism>
<dbReference type="CDD" id="cd23081">
    <property type="entry name" value="cpPDZ_EcRseP-like"/>
    <property type="match status" value="1"/>
</dbReference>
<dbReference type="AlphaFoldDB" id="A0A3B0Z0P9"/>
<dbReference type="InterPro" id="IPR008915">
    <property type="entry name" value="Peptidase_M50"/>
</dbReference>
<evidence type="ECO:0000256" key="1">
    <source>
        <dbReference type="ARBA" id="ARBA00001947"/>
    </source>
</evidence>
<protein>
    <submittedName>
        <fullName evidence="12">Membrane-associated zinc metalloprotease</fullName>
    </submittedName>
</protein>
<evidence type="ECO:0000256" key="6">
    <source>
        <dbReference type="ARBA" id="ARBA00022833"/>
    </source>
</evidence>
<dbReference type="Pfam" id="PF02163">
    <property type="entry name" value="Peptidase_M50"/>
    <property type="match status" value="1"/>
</dbReference>
<evidence type="ECO:0000256" key="3">
    <source>
        <dbReference type="ARBA" id="ARBA00022670"/>
    </source>
</evidence>
<dbReference type="InterPro" id="IPR004387">
    <property type="entry name" value="Pept_M50_Zn"/>
</dbReference>
<dbReference type="PANTHER" id="PTHR42837:SF2">
    <property type="entry name" value="MEMBRANE METALLOPROTEASE ARASP2, CHLOROPLASTIC-RELATED"/>
    <property type="match status" value="1"/>
</dbReference>
<keyword evidence="6" id="KW-0862">Zinc</keyword>
<evidence type="ECO:0000256" key="8">
    <source>
        <dbReference type="ARBA" id="ARBA00023049"/>
    </source>
</evidence>
<dbReference type="Pfam" id="PF17820">
    <property type="entry name" value="PDZ_6"/>
    <property type="match status" value="1"/>
</dbReference>
<dbReference type="InterPro" id="IPR001478">
    <property type="entry name" value="PDZ"/>
</dbReference>
<evidence type="ECO:0000256" key="2">
    <source>
        <dbReference type="ARBA" id="ARBA00004141"/>
    </source>
</evidence>
<evidence type="ECO:0000259" key="11">
    <source>
        <dbReference type="PROSITE" id="PS50106"/>
    </source>
</evidence>
<dbReference type="SMART" id="SM00228">
    <property type="entry name" value="PDZ"/>
    <property type="match status" value="2"/>
</dbReference>
<feature type="transmembrane region" description="Helical" evidence="10">
    <location>
        <begin position="100"/>
        <end position="120"/>
    </location>
</feature>
<keyword evidence="7 10" id="KW-1133">Transmembrane helix</keyword>
<dbReference type="InterPro" id="IPR036034">
    <property type="entry name" value="PDZ_sf"/>
</dbReference>
<evidence type="ECO:0000256" key="10">
    <source>
        <dbReference type="SAM" id="Phobius"/>
    </source>
</evidence>
<dbReference type="GO" id="GO:0004222">
    <property type="term" value="F:metalloendopeptidase activity"/>
    <property type="evidence" value="ECO:0007669"/>
    <property type="project" value="InterPro"/>
</dbReference>
<comment type="subcellular location">
    <subcellularLocation>
        <location evidence="2">Membrane</location>
        <topology evidence="2">Multi-pass membrane protein</topology>
    </subcellularLocation>
</comment>
<keyword evidence="9 10" id="KW-0472">Membrane</keyword>
<dbReference type="NCBIfam" id="TIGR00054">
    <property type="entry name" value="RIP metalloprotease RseP"/>
    <property type="match status" value="1"/>
</dbReference>
<reference evidence="12" key="1">
    <citation type="submission" date="2018-06" db="EMBL/GenBank/DDBJ databases">
        <authorList>
            <person name="Zhirakovskaya E."/>
        </authorList>
    </citation>
    <scope>NUCLEOTIDE SEQUENCE</scope>
</reference>
<keyword evidence="5" id="KW-0378">Hydrolase</keyword>
<evidence type="ECO:0000256" key="9">
    <source>
        <dbReference type="ARBA" id="ARBA00023136"/>
    </source>
</evidence>
<proteinExistence type="predicted"/>
<keyword evidence="4 10" id="KW-0812">Transmembrane</keyword>
<dbReference type="SUPFAM" id="SSF50156">
    <property type="entry name" value="PDZ domain-like"/>
    <property type="match status" value="2"/>
</dbReference>
<dbReference type="PROSITE" id="PS50106">
    <property type="entry name" value="PDZ"/>
    <property type="match status" value="1"/>
</dbReference>
<sequence length="455" mass="48821">MSGFGASLLAFIVAISVLVAVHEFGHFWVAKKLGIKVLKFSIGFGKPLWTKRFGADRTEFVIAALPLGGYVKMLDEREASVASEEVSRAFNQQSLATRSAVILAGPLFNFVFAIVAYWLMFVSGVPGIKPVVGEIAPQSIAAVAGFQEQDLIESIGDQPTPTWDAASLLLLDAALAGELAELTVRQPDSSQRLLVIDFSTVSNALDKGGLLKNLGLSVWRPNIPAVVDRLIDGAPAQLAGMQPGDKVISVDSEPISGWGDWVDTVRAHPGQALRVEIERAGVLMNLELTPRAVEDEGKTIGQIGAYVRQPTDIQATTRTEVRYGPFESVGKSLHKTWEMTTITLRTLWSMVSGRASIENISGPISIAQYAGYSAQIGLASFLKFLAIVSVSLGVLNLLPVPILDGGHLLYNLIEWVTGKPPSEGAQQIGQQLGIAALLLLMSVAFYNDLSRLFGA</sequence>
<evidence type="ECO:0000256" key="4">
    <source>
        <dbReference type="ARBA" id="ARBA00022692"/>
    </source>
</evidence>
<accession>A0A3B0Z0P9</accession>
<evidence type="ECO:0000313" key="12">
    <source>
        <dbReference type="EMBL" id="VAW74286.1"/>
    </source>
</evidence>
<dbReference type="GO" id="GO:0006508">
    <property type="term" value="P:proteolysis"/>
    <property type="evidence" value="ECO:0007669"/>
    <property type="project" value="UniProtKB-KW"/>
</dbReference>
<dbReference type="CDD" id="cd06163">
    <property type="entry name" value="S2P-M50_PDZ_RseP-like"/>
    <property type="match status" value="2"/>
</dbReference>
<keyword evidence="3 12" id="KW-0645">Protease</keyword>
<gene>
    <name evidence="12" type="ORF">MNBD_GAMMA13-1296</name>
</gene>
<evidence type="ECO:0000256" key="5">
    <source>
        <dbReference type="ARBA" id="ARBA00022801"/>
    </source>
</evidence>
<evidence type="ECO:0000256" key="7">
    <source>
        <dbReference type="ARBA" id="ARBA00022989"/>
    </source>
</evidence>